<name>A0ABS4AK11_9PROT</name>
<comment type="caution">
    <text evidence="1">The sequence shown here is derived from an EMBL/GenBank/DDBJ whole genome shotgun (WGS) entry which is preliminary data.</text>
</comment>
<proteinExistence type="predicted"/>
<dbReference type="EMBL" id="JAGIZB010000032">
    <property type="protein sequence ID" value="MBP0447346.1"/>
    <property type="molecule type" value="Genomic_DNA"/>
</dbReference>
<dbReference type="Proteomes" id="UP000681594">
    <property type="component" value="Unassembled WGS sequence"/>
</dbReference>
<dbReference type="RefSeq" id="WP_209381617.1">
    <property type="nucleotide sequence ID" value="NZ_JAGIZB010000032.1"/>
</dbReference>
<evidence type="ECO:0000313" key="1">
    <source>
        <dbReference type="EMBL" id="MBP0447346.1"/>
    </source>
</evidence>
<sequence>MLPPGATKTPPVGQGFLYELYEAGDGPPFYVGVTSRHLSDRLAQHVSFARHRRGKNPRLEARIRGLAERGGVLTMRVVSEHACGPELIVAERARIAALRATLGNSLLNLGPGGETAPAGRLVPVEERDRARLARRARQRDEGYRRNMSLACSRRRHDPALLHALLADFAAVNPAVPMREVCRRHSTEETHLLGLLAGAHNSLVVDPELLMAARAAQARRIALRTEVGAATAARLAQILRAYLGSRPGSSLAEAARAHGMKGRRLVEMVRRREHGIPDDLARAVQERMAEDARLRGRALGRRSRRVNRRLLRWLLTAYSRPGSLLTLAEIGRRLQVTQGAVSHAIAGKRGQLPLPRRLAAACRTRAYLARLASLRRGAVPR</sequence>
<gene>
    <name evidence="1" type="ORF">J8J14_21495</name>
</gene>
<keyword evidence="2" id="KW-1185">Reference proteome</keyword>
<accession>A0ABS4AK11</accession>
<protein>
    <recommendedName>
        <fullName evidence="3">GIY-YIG domain-containing protein</fullName>
    </recommendedName>
</protein>
<reference evidence="1 2" key="1">
    <citation type="submission" date="2021-03" db="EMBL/GenBank/DDBJ databases">
        <authorList>
            <person name="So Y."/>
        </authorList>
    </citation>
    <scope>NUCLEOTIDE SEQUENCE [LARGE SCALE GENOMIC DNA]</scope>
    <source>
        <strain evidence="1 2">SSH11</strain>
    </source>
</reference>
<organism evidence="1 2">
    <name type="scientific">Pararoseomonas baculiformis</name>
    <dbReference type="NCBI Taxonomy" id="2820812"/>
    <lineage>
        <taxon>Bacteria</taxon>
        <taxon>Pseudomonadati</taxon>
        <taxon>Pseudomonadota</taxon>
        <taxon>Alphaproteobacteria</taxon>
        <taxon>Acetobacterales</taxon>
        <taxon>Acetobacteraceae</taxon>
        <taxon>Pararoseomonas</taxon>
    </lineage>
</organism>
<evidence type="ECO:0008006" key="3">
    <source>
        <dbReference type="Google" id="ProtNLM"/>
    </source>
</evidence>
<evidence type="ECO:0000313" key="2">
    <source>
        <dbReference type="Proteomes" id="UP000681594"/>
    </source>
</evidence>